<gene>
    <name evidence="2" type="ORF">PENTCL1PPCAC_19637</name>
</gene>
<dbReference type="InterPro" id="IPR001810">
    <property type="entry name" value="F-box_dom"/>
</dbReference>
<dbReference type="CDD" id="cd09917">
    <property type="entry name" value="F-box_SF"/>
    <property type="match status" value="2"/>
</dbReference>
<evidence type="ECO:0000313" key="3">
    <source>
        <dbReference type="Proteomes" id="UP001432027"/>
    </source>
</evidence>
<accession>A0AAV5TTB0</accession>
<dbReference type="EMBL" id="BTSX01000004">
    <property type="protein sequence ID" value="GMS97462.1"/>
    <property type="molecule type" value="Genomic_DNA"/>
</dbReference>
<dbReference type="AlphaFoldDB" id="A0AAV5TTB0"/>
<comment type="caution">
    <text evidence="2">The sequence shown here is derived from an EMBL/GenBank/DDBJ whole genome shotgun (WGS) entry which is preliminary data.</text>
</comment>
<feature type="non-terminal residue" evidence="2">
    <location>
        <position position="1"/>
    </location>
</feature>
<feature type="non-terminal residue" evidence="2">
    <location>
        <position position="194"/>
    </location>
</feature>
<reference evidence="2" key="1">
    <citation type="submission" date="2023-10" db="EMBL/GenBank/DDBJ databases">
        <title>Genome assembly of Pristionchus species.</title>
        <authorList>
            <person name="Yoshida K."/>
            <person name="Sommer R.J."/>
        </authorList>
    </citation>
    <scope>NUCLEOTIDE SEQUENCE</scope>
    <source>
        <strain evidence="2">RS0144</strain>
    </source>
</reference>
<evidence type="ECO:0000313" key="2">
    <source>
        <dbReference type="EMBL" id="GMS97462.1"/>
    </source>
</evidence>
<dbReference type="Pfam" id="PF00646">
    <property type="entry name" value="F-box"/>
    <property type="match status" value="2"/>
</dbReference>
<keyword evidence="3" id="KW-1185">Reference proteome</keyword>
<dbReference type="SUPFAM" id="SSF81383">
    <property type="entry name" value="F-box domain"/>
    <property type="match status" value="1"/>
</dbReference>
<proteinExistence type="predicted"/>
<dbReference type="InterPro" id="IPR036047">
    <property type="entry name" value="F-box-like_dom_sf"/>
</dbReference>
<organism evidence="2 3">
    <name type="scientific">Pristionchus entomophagus</name>
    <dbReference type="NCBI Taxonomy" id="358040"/>
    <lineage>
        <taxon>Eukaryota</taxon>
        <taxon>Metazoa</taxon>
        <taxon>Ecdysozoa</taxon>
        <taxon>Nematoda</taxon>
        <taxon>Chromadorea</taxon>
        <taxon>Rhabditida</taxon>
        <taxon>Rhabditina</taxon>
        <taxon>Diplogasteromorpha</taxon>
        <taxon>Diplogasteroidea</taxon>
        <taxon>Neodiplogasteridae</taxon>
        <taxon>Pristionchus</taxon>
    </lineage>
</organism>
<dbReference type="Proteomes" id="UP001432027">
    <property type="component" value="Unassembled WGS sequence"/>
</dbReference>
<name>A0AAV5TTB0_9BILA</name>
<feature type="domain" description="F-box" evidence="1">
    <location>
        <begin position="6"/>
        <end position="47"/>
    </location>
</feature>
<dbReference type="SMART" id="SM00256">
    <property type="entry name" value="FBOX"/>
    <property type="match status" value="2"/>
</dbReference>
<sequence length="194" mass="22386">FNILGLPNELISKNFFSCLPIKDRLALVRVNKRLNQIEKESKYFVERLIIEEMSLSKRSPPCKRRRIVGRGITSSFQFNILGLPNELISKHVFSCLPIKDRLALVRVNKRLNQIAMESKYFVERLTIAEVRKIISKNWCGYFFSAHHIDFLDGKSYSSDCIKRIAHNASIGYLGIGLSGSHESHREICNIIKDF</sequence>
<protein>
    <recommendedName>
        <fullName evidence="1">F-box domain-containing protein</fullName>
    </recommendedName>
</protein>
<feature type="domain" description="F-box" evidence="1">
    <location>
        <begin position="83"/>
        <end position="124"/>
    </location>
</feature>
<evidence type="ECO:0000259" key="1">
    <source>
        <dbReference type="SMART" id="SM00256"/>
    </source>
</evidence>